<dbReference type="PANTHER" id="PTHR45827">
    <property type="entry name" value="SORTING NEXIN"/>
    <property type="match status" value="1"/>
</dbReference>
<feature type="domain" description="PX" evidence="5">
    <location>
        <begin position="264"/>
        <end position="385"/>
    </location>
</feature>
<dbReference type="Gene3D" id="3.30.1520.10">
    <property type="entry name" value="Phox-like domain"/>
    <property type="match status" value="1"/>
</dbReference>
<proteinExistence type="predicted"/>
<dbReference type="STRING" id="1314776.A0A166CHR3"/>
<dbReference type="GO" id="GO:0005886">
    <property type="term" value="C:plasma membrane"/>
    <property type="evidence" value="ECO:0007669"/>
    <property type="project" value="TreeGrafter"/>
</dbReference>
<name>A0A166CHR3_9AGAM</name>
<dbReference type="AlphaFoldDB" id="A0A166CHR3"/>
<dbReference type="PROSITE" id="PS50195">
    <property type="entry name" value="PX"/>
    <property type="match status" value="1"/>
</dbReference>
<evidence type="ECO:0000256" key="1">
    <source>
        <dbReference type="ARBA" id="ARBA00022443"/>
    </source>
</evidence>
<accession>A0A166CHR3</accession>
<protein>
    <recommendedName>
        <fullName evidence="8">PX-domain-containing protein</fullName>
    </recommendedName>
</protein>
<dbReference type="Proteomes" id="UP000076798">
    <property type="component" value="Unassembled WGS sequence"/>
</dbReference>
<evidence type="ECO:0000256" key="2">
    <source>
        <dbReference type="PROSITE-ProRule" id="PRU00192"/>
    </source>
</evidence>
<dbReference type="GO" id="GO:0031410">
    <property type="term" value="C:cytoplasmic vesicle"/>
    <property type="evidence" value="ECO:0007669"/>
    <property type="project" value="TreeGrafter"/>
</dbReference>
<feature type="region of interest" description="Disordered" evidence="3">
    <location>
        <begin position="19"/>
        <end position="40"/>
    </location>
</feature>
<reference evidence="6 7" key="1">
    <citation type="journal article" date="2016" name="Mol. Biol. Evol.">
        <title>Comparative Genomics of Early-Diverging Mushroom-Forming Fungi Provides Insights into the Origins of Lignocellulose Decay Capabilities.</title>
        <authorList>
            <person name="Nagy L.G."/>
            <person name="Riley R."/>
            <person name="Tritt A."/>
            <person name="Adam C."/>
            <person name="Daum C."/>
            <person name="Floudas D."/>
            <person name="Sun H."/>
            <person name="Yadav J.S."/>
            <person name="Pangilinan J."/>
            <person name="Larsson K.H."/>
            <person name="Matsuura K."/>
            <person name="Barry K."/>
            <person name="Labutti K."/>
            <person name="Kuo R."/>
            <person name="Ohm R.A."/>
            <person name="Bhattacharya S.S."/>
            <person name="Shirouzu T."/>
            <person name="Yoshinaga Y."/>
            <person name="Martin F.M."/>
            <person name="Grigoriev I.V."/>
            <person name="Hibbett D.S."/>
        </authorList>
    </citation>
    <scope>NUCLEOTIDE SEQUENCE [LARGE SCALE GENOMIC DNA]</scope>
    <source>
        <strain evidence="6 7">HHB10207 ss-3</strain>
    </source>
</reference>
<evidence type="ECO:0000313" key="6">
    <source>
        <dbReference type="EMBL" id="KZT37466.1"/>
    </source>
</evidence>
<dbReference type="SUPFAM" id="SSF50044">
    <property type="entry name" value="SH3-domain"/>
    <property type="match status" value="1"/>
</dbReference>
<evidence type="ECO:0000259" key="4">
    <source>
        <dbReference type="PROSITE" id="PS50002"/>
    </source>
</evidence>
<dbReference type="GO" id="GO:0035091">
    <property type="term" value="F:phosphatidylinositol binding"/>
    <property type="evidence" value="ECO:0007669"/>
    <property type="project" value="InterPro"/>
</dbReference>
<dbReference type="InterPro" id="IPR036871">
    <property type="entry name" value="PX_dom_sf"/>
</dbReference>
<dbReference type="PROSITE" id="PS50002">
    <property type="entry name" value="SH3"/>
    <property type="match status" value="1"/>
</dbReference>
<keyword evidence="7" id="KW-1185">Reference proteome</keyword>
<dbReference type="SMART" id="SM00326">
    <property type="entry name" value="SH3"/>
    <property type="match status" value="1"/>
</dbReference>
<evidence type="ECO:0008006" key="8">
    <source>
        <dbReference type="Google" id="ProtNLM"/>
    </source>
</evidence>
<dbReference type="Gene3D" id="1.20.1270.60">
    <property type="entry name" value="Arfaptin homology (AH) domain/BAR domain"/>
    <property type="match status" value="1"/>
</dbReference>
<dbReference type="InterPro" id="IPR001452">
    <property type="entry name" value="SH3_domain"/>
</dbReference>
<dbReference type="InterPro" id="IPR027267">
    <property type="entry name" value="AH/BAR_dom_sf"/>
</dbReference>
<gene>
    <name evidence="6" type="ORF">SISSUDRAFT_1114268</name>
</gene>
<feature type="region of interest" description="Disordered" evidence="3">
    <location>
        <begin position="69"/>
        <end position="89"/>
    </location>
</feature>
<dbReference type="SUPFAM" id="SSF64268">
    <property type="entry name" value="PX domain"/>
    <property type="match status" value="1"/>
</dbReference>
<dbReference type="GO" id="GO:0016197">
    <property type="term" value="P:endosomal transport"/>
    <property type="evidence" value="ECO:0007669"/>
    <property type="project" value="TreeGrafter"/>
</dbReference>
<evidence type="ECO:0000259" key="5">
    <source>
        <dbReference type="PROSITE" id="PS50195"/>
    </source>
</evidence>
<evidence type="ECO:0000313" key="7">
    <source>
        <dbReference type="Proteomes" id="UP000076798"/>
    </source>
</evidence>
<dbReference type="PANTHER" id="PTHR45827:SF1">
    <property type="entry name" value="SORTING NEXIN"/>
    <property type="match status" value="1"/>
</dbReference>
<feature type="compositionally biased region" description="Basic and acidic residues" evidence="3">
    <location>
        <begin position="77"/>
        <end position="89"/>
    </location>
</feature>
<sequence>MAPVREQFLTSIFTLPGIPRNKSPINPTAPQPPTVALSGPSYLSDSGLKVPAAWTFGLDQEDYLHEPELSLSDDDEREHVHEDEEEEKPARTLYKFEGKSELRELSLAAGQDITVMKEDMSEGWSLVRHKETIGLFPRSYYTFTSSFSSPKAQKAVMSVESSTPRNSVAGDLHPLEPQSTGSYVPNFRSSVLGGRSINRFSNFVTSGAEEWVLNGKAQDEIRSLQRADPGDVGMASAPTESFNQKAADRHYIDEGPSWESKVPAFRVLVHSPSKRSPPLGSPYTIYQVTSMFSVPRHNPGSPANIRITVERRFTHFVSLHTALLRRLPGIVLPPLPAKQYTGRFKEDFVEARRGDLHRYLSRLIRHPLARHAEVLTFFLSCDTEAEWRRVMPGHLSMPPVGPWFYARVFHPSFNINVEDAQDAGERFARHVEANGKGIQLLRDVFGRIRLGRADEGSTQRLLSYSILSLITATPLGSHGAANLDVTERGRGLLNNQNAWCWKDDCEECLSLTKAMQRTAEHLQTIADLHDNNARSKQLSIHEMLKDVAHPESLYQPVLETHRQTIERCLDADEDIAARCETVLNTTLAEFETYHTQRIEDFRDLTIDHLDNEIEFHTQVLSRLKAARSLFSPEQYSALGKGGPRQPSMYERDLANPKITRPPLPQPTPHAYDAVHSRPVSAVLQEGVGLLMGSPATGRTSVLGRFW</sequence>
<dbReference type="Pfam" id="PF00787">
    <property type="entry name" value="PX"/>
    <property type="match status" value="1"/>
</dbReference>
<dbReference type="InterPro" id="IPR036028">
    <property type="entry name" value="SH3-like_dom_sf"/>
</dbReference>
<evidence type="ECO:0000256" key="3">
    <source>
        <dbReference type="SAM" id="MobiDB-lite"/>
    </source>
</evidence>
<dbReference type="InterPro" id="IPR019497">
    <property type="entry name" value="Sorting_nexin_WASP-bd-dom"/>
</dbReference>
<dbReference type="GO" id="GO:0006897">
    <property type="term" value="P:endocytosis"/>
    <property type="evidence" value="ECO:0007669"/>
    <property type="project" value="TreeGrafter"/>
</dbReference>
<dbReference type="EMBL" id="KV428083">
    <property type="protein sequence ID" value="KZT37466.1"/>
    <property type="molecule type" value="Genomic_DNA"/>
</dbReference>
<dbReference type="InterPro" id="IPR001683">
    <property type="entry name" value="PX_dom"/>
</dbReference>
<dbReference type="GO" id="GO:0097320">
    <property type="term" value="P:plasma membrane tubulation"/>
    <property type="evidence" value="ECO:0007669"/>
    <property type="project" value="TreeGrafter"/>
</dbReference>
<dbReference type="OrthoDB" id="10254720at2759"/>
<dbReference type="Pfam" id="PF10456">
    <property type="entry name" value="BAR_3_WASP_bdg"/>
    <property type="match status" value="1"/>
</dbReference>
<dbReference type="Gene3D" id="2.30.30.40">
    <property type="entry name" value="SH3 Domains"/>
    <property type="match status" value="1"/>
</dbReference>
<organism evidence="6 7">
    <name type="scientific">Sistotremastrum suecicum HHB10207 ss-3</name>
    <dbReference type="NCBI Taxonomy" id="1314776"/>
    <lineage>
        <taxon>Eukaryota</taxon>
        <taxon>Fungi</taxon>
        <taxon>Dikarya</taxon>
        <taxon>Basidiomycota</taxon>
        <taxon>Agaricomycotina</taxon>
        <taxon>Agaricomycetes</taxon>
        <taxon>Sistotremastrales</taxon>
        <taxon>Sistotremastraceae</taxon>
        <taxon>Sistotremastrum</taxon>
    </lineage>
</organism>
<feature type="domain" description="SH3" evidence="4">
    <location>
        <begin position="85"/>
        <end position="146"/>
    </location>
</feature>
<keyword evidence="1 2" id="KW-0728">SH3 domain</keyword>
<dbReference type="SMART" id="SM00312">
    <property type="entry name" value="PX"/>
    <property type="match status" value="1"/>
</dbReference>